<organism evidence="2 3">
    <name type="scientific">Photobacterium sanguinicancri</name>
    <dbReference type="NCBI Taxonomy" id="875932"/>
    <lineage>
        <taxon>Bacteria</taxon>
        <taxon>Pseudomonadati</taxon>
        <taxon>Pseudomonadota</taxon>
        <taxon>Gammaproteobacteria</taxon>
        <taxon>Vibrionales</taxon>
        <taxon>Vibrionaceae</taxon>
        <taxon>Photobacterium</taxon>
    </lineage>
</organism>
<dbReference type="Gene3D" id="3.30.420.10">
    <property type="entry name" value="Ribonuclease H-like superfamily/Ribonuclease H"/>
    <property type="match status" value="1"/>
</dbReference>
<dbReference type="Proteomes" id="UP000215999">
    <property type="component" value="Unassembled WGS sequence"/>
</dbReference>
<keyword evidence="3" id="KW-1185">Reference proteome</keyword>
<dbReference type="InterPro" id="IPR012337">
    <property type="entry name" value="RNaseH-like_sf"/>
</dbReference>
<protein>
    <submittedName>
        <fullName evidence="2">Uncharacterized protein</fullName>
    </submittedName>
</protein>
<accession>A0ABX4FRX7</accession>
<reference evidence="2 3" key="1">
    <citation type="journal article" date="2016" name="Antonie Van Leeuwenhoek">
        <title>Photobacterium sanguinicancri sp. nov. isolated from marine animals.</title>
        <authorList>
            <person name="Gomez-Gil B."/>
            <person name="Roque A."/>
            <person name="Rotllant G."/>
            <person name="Romalde J.L."/>
            <person name="Doce A."/>
            <person name="Eggermont M."/>
            <person name="Defoirdt T."/>
        </authorList>
    </citation>
    <scope>NUCLEOTIDE SEQUENCE [LARGE SCALE GENOMIC DNA]</scope>
    <source>
        <strain evidence="2 3">CAIM 1827</strain>
    </source>
</reference>
<evidence type="ECO:0000313" key="3">
    <source>
        <dbReference type="Proteomes" id="UP000215999"/>
    </source>
</evidence>
<comment type="caution">
    <text evidence="2">The sequence shown here is derived from an EMBL/GenBank/DDBJ whole genome shotgun (WGS) entry which is preliminary data.</text>
</comment>
<evidence type="ECO:0000313" key="2">
    <source>
        <dbReference type="EMBL" id="OZS41601.1"/>
    </source>
</evidence>
<proteinExistence type="predicted"/>
<dbReference type="EMBL" id="NOIF01000270">
    <property type="protein sequence ID" value="OZS41601.1"/>
    <property type="molecule type" value="Genomic_DNA"/>
</dbReference>
<dbReference type="RefSeq" id="WP_094958823.1">
    <property type="nucleotide sequence ID" value="NZ_NOIF01000270.1"/>
</dbReference>
<feature type="region of interest" description="Disordered" evidence="1">
    <location>
        <begin position="42"/>
        <end position="65"/>
    </location>
</feature>
<evidence type="ECO:0000256" key="1">
    <source>
        <dbReference type="SAM" id="MobiDB-lite"/>
    </source>
</evidence>
<gene>
    <name evidence="2" type="ORF">ASV53_22845</name>
</gene>
<dbReference type="InterPro" id="IPR036397">
    <property type="entry name" value="RNaseH_sf"/>
</dbReference>
<sequence>MGIRKTWAECSKITQNKAGGHSRKFSSNDDAEAYLLVKIDERDKRKQRDKPKRNRIYGSSPTQGKPTLDHLANFLELKTATSKPEKKHIILTCKHGTGGKASTISHSDGTVYVVQTTPGAKVPLKRLELASAAMKLADGAINANADSVEIIGLDDSVERTLCHLAPDWKERGWLNSAGKPPANLDLIKSMFELYEQIKGKVALGQKQVDKPDTHDAPF</sequence>
<name>A0ABX4FRX7_9GAMM</name>
<dbReference type="SUPFAM" id="SSF53098">
    <property type="entry name" value="Ribonuclease H-like"/>
    <property type="match status" value="1"/>
</dbReference>